<reference evidence="4 5" key="1">
    <citation type="submission" date="2022-03" db="EMBL/GenBank/DDBJ databases">
        <title>Sinomonas sp. isolated from a soil.</title>
        <authorList>
            <person name="Han J."/>
            <person name="Kim D.-U."/>
        </authorList>
    </citation>
    <scope>NUCLEOTIDE SEQUENCE [LARGE SCALE GENOMIC DNA]</scope>
    <source>
        <strain evidence="4 5">5-5</strain>
    </source>
</reference>
<proteinExistence type="inferred from homology"/>
<accession>A0ABS9U178</accession>
<evidence type="ECO:0000256" key="2">
    <source>
        <dbReference type="ARBA" id="ARBA00022857"/>
    </source>
</evidence>
<dbReference type="EMBL" id="JAKZBV010000001">
    <property type="protein sequence ID" value="MCH6470080.1"/>
    <property type="molecule type" value="Genomic_DNA"/>
</dbReference>
<dbReference type="InterPro" id="IPR036291">
    <property type="entry name" value="NAD(P)-bd_dom_sf"/>
</dbReference>
<evidence type="ECO:0000256" key="1">
    <source>
        <dbReference type="ARBA" id="ARBA00006484"/>
    </source>
</evidence>
<dbReference type="Pfam" id="PF00106">
    <property type="entry name" value="adh_short"/>
    <property type="match status" value="1"/>
</dbReference>
<dbReference type="SUPFAM" id="SSF51735">
    <property type="entry name" value="NAD(P)-binding Rossmann-fold domains"/>
    <property type="match status" value="1"/>
</dbReference>
<dbReference type="PANTHER" id="PTHR43963">
    <property type="entry name" value="CARBONYL REDUCTASE 1-RELATED"/>
    <property type="match status" value="1"/>
</dbReference>
<evidence type="ECO:0000313" key="4">
    <source>
        <dbReference type="EMBL" id="MCH6470080.1"/>
    </source>
</evidence>
<keyword evidence="5" id="KW-1185">Reference proteome</keyword>
<comment type="similarity">
    <text evidence="1">Belongs to the short-chain dehydrogenases/reductases (SDR) family.</text>
</comment>
<protein>
    <submittedName>
        <fullName evidence="4">SDR family NAD(P)-dependent oxidoreductase</fullName>
    </submittedName>
</protein>
<evidence type="ECO:0000313" key="5">
    <source>
        <dbReference type="Proteomes" id="UP001202922"/>
    </source>
</evidence>
<gene>
    <name evidence="4" type="ORF">L0M17_08840</name>
</gene>
<dbReference type="RefSeq" id="WP_241053583.1">
    <property type="nucleotide sequence ID" value="NZ_JAKZBV010000001.1"/>
</dbReference>
<keyword evidence="3" id="KW-0560">Oxidoreductase</keyword>
<organism evidence="4 5">
    <name type="scientific">Sinomonas terrae</name>
    <dbReference type="NCBI Taxonomy" id="2908838"/>
    <lineage>
        <taxon>Bacteria</taxon>
        <taxon>Bacillati</taxon>
        <taxon>Actinomycetota</taxon>
        <taxon>Actinomycetes</taxon>
        <taxon>Micrococcales</taxon>
        <taxon>Micrococcaceae</taxon>
        <taxon>Sinomonas</taxon>
    </lineage>
</organism>
<dbReference type="InterPro" id="IPR002347">
    <property type="entry name" value="SDR_fam"/>
</dbReference>
<sequence>MTGGNKGIGFATVRRLAEQGFTVYLGARDEAPGTLAARQLQAEDLDVRCKRGRECEMRQDCTEPP</sequence>
<name>A0ABS9U178_9MICC</name>
<comment type="caution">
    <text evidence="4">The sequence shown here is derived from an EMBL/GenBank/DDBJ whole genome shotgun (WGS) entry which is preliminary data.</text>
</comment>
<evidence type="ECO:0000256" key="3">
    <source>
        <dbReference type="ARBA" id="ARBA00023002"/>
    </source>
</evidence>
<keyword evidence="2" id="KW-0521">NADP</keyword>
<dbReference type="Gene3D" id="3.40.50.720">
    <property type="entry name" value="NAD(P)-binding Rossmann-like Domain"/>
    <property type="match status" value="1"/>
</dbReference>
<dbReference type="Proteomes" id="UP001202922">
    <property type="component" value="Unassembled WGS sequence"/>
</dbReference>
<dbReference type="PANTHER" id="PTHR43963:SF6">
    <property type="entry name" value="CHAIN DEHYDROGENASE FAMILY PROTEIN, PUTATIVE (AFU_ORTHOLOGUE AFUA_3G15350)-RELATED"/>
    <property type="match status" value="1"/>
</dbReference>